<dbReference type="STRING" id="392421.SAMN04488694_102150"/>
<sequence>MTLATVPQYNSERTSIRGEHAVVLGAGMAGLLAARAVADAFDEVTIIERDSLPDEPADRRGVPQGRHVHVMLEAGKATLEDLFPGYRRDLLSAGGLEIDGACDVNFYAEGDFLADGPHHLPHYAATRPLYEQLVRHRVADCDGVELRSRCQFRDYLIDEAATTVEGVVFTNEAAAVEECDATLVIDATGRTSRTPAWLESHGYTPPPLDEVHIDLAYSTLVLQRPAADHRSFVMTLSPSHPRAAGVLPVEGDRWLVTVAGVHGDHPPTDPDGFGEFVASLPIPDIERLLEAYPRVSNDIAHYPFPSNLRHRYETLDRFPDGLVVIGDGIASFNPLYGQGMSVAALEALVLHQVLATGGLEGLAPRFFARSSEIIDVAWTMAVGSDHRFPQTTGPKPRGTGLMSRYIARLNRKAHTDGALRDAFLRVMMLERPPTTLLHPGVVWRVLQPSRRLA</sequence>
<dbReference type="SUPFAM" id="SSF51905">
    <property type="entry name" value="FAD/NAD(P)-binding domain"/>
    <property type="match status" value="1"/>
</dbReference>
<keyword evidence="3" id="KW-1185">Reference proteome</keyword>
<dbReference type="InterPro" id="IPR036188">
    <property type="entry name" value="FAD/NAD-bd_sf"/>
</dbReference>
<dbReference type="RefSeq" id="WP_092929740.1">
    <property type="nucleotide sequence ID" value="NZ_FMZP01000001.1"/>
</dbReference>
<evidence type="ECO:0000313" key="3">
    <source>
        <dbReference type="Proteomes" id="UP000199320"/>
    </source>
</evidence>
<dbReference type="EMBL" id="FOIC01000002">
    <property type="protein sequence ID" value="SES86441.1"/>
    <property type="molecule type" value="Genomic_DNA"/>
</dbReference>
<evidence type="ECO:0000313" key="1">
    <source>
        <dbReference type="EMBL" id="SDC03636.1"/>
    </source>
</evidence>
<reference evidence="2" key="1">
    <citation type="submission" date="2016-10" db="EMBL/GenBank/DDBJ databases">
        <authorList>
            <person name="de Groot N.N."/>
        </authorList>
    </citation>
    <scope>NUCLEOTIDE SEQUENCE [LARGE SCALE GENOMIC DNA]</scope>
    <source>
        <strain evidence="2">CDM_6</strain>
    </source>
</reference>
<dbReference type="PANTHER" id="PTHR43422:SF3">
    <property type="entry name" value="THIAMINE THIAZOLE SYNTHASE"/>
    <property type="match status" value="1"/>
</dbReference>
<organism evidence="1 4">
    <name type="scientific">Natrinema hispanicum</name>
    <dbReference type="NCBI Taxonomy" id="392421"/>
    <lineage>
        <taxon>Archaea</taxon>
        <taxon>Methanobacteriati</taxon>
        <taxon>Methanobacteriota</taxon>
        <taxon>Stenosarchaea group</taxon>
        <taxon>Halobacteria</taxon>
        <taxon>Halobacteriales</taxon>
        <taxon>Natrialbaceae</taxon>
        <taxon>Natrinema</taxon>
    </lineage>
</organism>
<dbReference type="AlphaFoldDB" id="A0A1G6ID06"/>
<dbReference type="Gene3D" id="3.50.50.60">
    <property type="entry name" value="FAD/NAD(P)-binding domain"/>
    <property type="match status" value="1"/>
</dbReference>
<reference evidence="3 4" key="2">
    <citation type="submission" date="2016-10" db="EMBL/GenBank/DDBJ databases">
        <authorList>
            <person name="Varghese N."/>
            <person name="Submissions S."/>
        </authorList>
    </citation>
    <scope>NUCLEOTIDE SEQUENCE [LARGE SCALE GENOMIC DNA]</scope>
    <source>
        <strain evidence="1 4">CDM_1</strain>
        <strain evidence="3">CDM_6</strain>
    </source>
</reference>
<dbReference type="PANTHER" id="PTHR43422">
    <property type="entry name" value="THIAMINE THIAZOLE SYNTHASE"/>
    <property type="match status" value="1"/>
</dbReference>
<dbReference type="EMBL" id="FMZP01000001">
    <property type="protein sequence ID" value="SDC03636.1"/>
    <property type="molecule type" value="Genomic_DNA"/>
</dbReference>
<protein>
    <submittedName>
        <fullName evidence="1">2-polyprenyl-6-methoxyphenol hydroxylase</fullName>
    </submittedName>
</protein>
<dbReference type="Proteomes" id="UP000199320">
    <property type="component" value="Unassembled WGS sequence"/>
</dbReference>
<dbReference type="Proteomes" id="UP000324021">
    <property type="component" value="Unassembled WGS sequence"/>
</dbReference>
<dbReference type="OrthoDB" id="202449at2157"/>
<name>A0A1G6ID06_9EURY</name>
<gene>
    <name evidence="2" type="ORF">SAMN04488694_102150</name>
    <name evidence="1" type="ORF">SAMN05192552_1001199</name>
</gene>
<evidence type="ECO:0000313" key="4">
    <source>
        <dbReference type="Proteomes" id="UP000324021"/>
    </source>
</evidence>
<accession>A0A1G6ID06</accession>
<evidence type="ECO:0000313" key="2">
    <source>
        <dbReference type="EMBL" id="SES86441.1"/>
    </source>
</evidence>
<proteinExistence type="predicted"/>